<evidence type="ECO:0000259" key="15">
    <source>
        <dbReference type="PROSITE" id="PS50102"/>
    </source>
</evidence>
<keyword evidence="8 13" id="KW-0694">RNA-binding</keyword>
<dbReference type="Proteomes" id="UP001201812">
    <property type="component" value="Unassembled WGS sequence"/>
</dbReference>
<dbReference type="PANTHER" id="PTHR18847:SF0">
    <property type="entry name" value="NUCLEAR CAP-BINDING PROTEIN SUBUNIT 2"/>
    <property type="match status" value="1"/>
</dbReference>
<dbReference type="CDD" id="cd12240">
    <property type="entry name" value="RRM_NCBP2"/>
    <property type="match status" value="1"/>
</dbReference>
<dbReference type="FunFam" id="3.30.420.10:FF:000003">
    <property type="entry name" value="Oligoribonuclease"/>
    <property type="match status" value="1"/>
</dbReference>
<evidence type="ECO:0000256" key="14">
    <source>
        <dbReference type="SAM" id="MobiDB-lite"/>
    </source>
</evidence>
<dbReference type="GO" id="GO:0000175">
    <property type="term" value="F:3'-5'-RNA exonuclease activity"/>
    <property type="evidence" value="ECO:0007669"/>
    <property type="project" value="InterPro"/>
</dbReference>
<evidence type="ECO:0000256" key="9">
    <source>
        <dbReference type="ARBA" id="ARBA00023158"/>
    </source>
</evidence>
<evidence type="ECO:0000256" key="11">
    <source>
        <dbReference type="ARBA" id="ARBA00023242"/>
    </source>
</evidence>
<keyword evidence="17" id="KW-1185">Reference proteome</keyword>
<evidence type="ECO:0000256" key="1">
    <source>
        <dbReference type="ARBA" id="ARBA00004123"/>
    </source>
</evidence>
<dbReference type="GO" id="GO:0005846">
    <property type="term" value="C:nuclear cap binding complex"/>
    <property type="evidence" value="ECO:0007669"/>
    <property type="project" value="InterPro"/>
</dbReference>
<dbReference type="InterPro" id="IPR022894">
    <property type="entry name" value="Oligoribonuclease"/>
</dbReference>
<comment type="caution">
    <text evidence="16">The sequence shown here is derived from an EMBL/GenBank/DDBJ whole genome shotgun (WGS) entry which is preliminary data.</text>
</comment>
<dbReference type="CDD" id="cd06135">
    <property type="entry name" value="Orn"/>
    <property type="match status" value="1"/>
</dbReference>
<dbReference type="PANTHER" id="PTHR18847">
    <property type="entry name" value="20 KD NUCLEAR CAP BINDING PROTEIN"/>
    <property type="match status" value="1"/>
</dbReference>
<accession>A0AAD4QV22</accession>
<evidence type="ECO:0000313" key="17">
    <source>
        <dbReference type="Proteomes" id="UP001201812"/>
    </source>
</evidence>
<dbReference type="InterPro" id="IPR036397">
    <property type="entry name" value="RNaseH_sf"/>
</dbReference>
<dbReference type="InterPro" id="IPR034148">
    <property type="entry name" value="NCBP2_RRM"/>
</dbReference>
<dbReference type="Pfam" id="PF00076">
    <property type="entry name" value="RRM_1"/>
    <property type="match status" value="1"/>
</dbReference>
<dbReference type="InterPro" id="IPR012337">
    <property type="entry name" value="RNaseH-like_sf"/>
</dbReference>
<evidence type="ECO:0000256" key="13">
    <source>
        <dbReference type="PROSITE-ProRule" id="PRU00176"/>
    </source>
</evidence>
<evidence type="ECO:0000256" key="2">
    <source>
        <dbReference type="ARBA" id="ARBA00009921"/>
    </source>
</evidence>
<dbReference type="PROSITE" id="PS50102">
    <property type="entry name" value="RRM"/>
    <property type="match status" value="1"/>
</dbReference>
<evidence type="ECO:0000256" key="7">
    <source>
        <dbReference type="ARBA" id="ARBA00022839"/>
    </source>
</evidence>
<dbReference type="InterPro" id="IPR000504">
    <property type="entry name" value="RRM_dom"/>
</dbReference>
<proteinExistence type="inferred from homology"/>
<sequence length="328" mass="38097">MFDPTSSDTAQHSGEYRDRRFNGTDEEREQLLSTSTTLWVGELSHNTTEEQIIELFSRAGPIHRVIMGLHRDDHTPCGFCFVEYENRSGAENAMRDRESYVLDGQKLTLSWDTGFTEGRQFGRGRHGGQKSEDKKKPWSKDKIVWVDCEMTGLDVAENRILEIACIITDSNLEVIAELGPICIKHPPEVMKNMSDWCRENFPKNGLLERVEKDGIPEHEAESQVLEFIKQNEVPEKRCPLAGNNVFTDRGFLKKHMPKVTDYLNYHRIIDVSSINELVKRWYPAEVLEKIPRKERKHMAMDDIRESIMELKYYREHFFKTPPQANGHV</sequence>
<dbReference type="Pfam" id="PF00929">
    <property type="entry name" value="RNase_T"/>
    <property type="match status" value="1"/>
</dbReference>
<feature type="compositionally biased region" description="Basic and acidic residues" evidence="14">
    <location>
        <begin position="14"/>
        <end position="25"/>
    </location>
</feature>
<evidence type="ECO:0000256" key="6">
    <source>
        <dbReference type="ARBA" id="ARBA00022801"/>
    </source>
</evidence>
<dbReference type="SUPFAM" id="SSF54928">
    <property type="entry name" value="RNA-binding domain, RBD"/>
    <property type="match status" value="1"/>
</dbReference>
<dbReference type="GO" id="GO:0005634">
    <property type="term" value="C:nucleus"/>
    <property type="evidence" value="ECO:0007669"/>
    <property type="project" value="UniProtKB-SubCell"/>
</dbReference>
<dbReference type="GO" id="GO:0000339">
    <property type="term" value="F:RNA cap binding"/>
    <property type="evidence" value="ECO:0007669"/>
    <property type="project" value="InterPro"/>
</dbReference>
<organism evidence="16 17">
    <name type="scientific">Ditylenchus destructor</name>
    <dbReference type="NCBI Taxonomy" id="166010"/>
    <lineage>
        <taxon>Eukaryota</taxon>
        <taxon>Metazoa</taxon>
        <taxon>Ecdysozoa</taxon>
        <taxon>Nematoda</taxon>
        <taxon>Chromadorea</taxon>
        <taxon>Rhabditida</taxon>
        <taxon>Tylenchina</taxon>
        <taxon>Tylenchomorpha</taxon>
        <taxon>Sphaerularioidea</taxon>
        <taxon>Anguinidae</taxon>
        <taxon>Anguininae</taxon>
        <taxon>Ditylenchus</taxon>
    </lineage>
</organism>
<dbReference type="SMART" id="SM00360">
    <property type="entry name" value="RRM"/>
    <property type="match status" value="1"/>
</dbReference>
<dbReference type="NCBIfam" id="NF003765">
    <property type="entry name" value="PRK05359.1"/>
    <property type="match status" value="1"/>
</dbReference>
<evidence type="ECO:0000256" key="4">
    <source>
        <dbReference type="ARBA" id="ARBA00022664"/>
    </source>
</evidence>
<name>A0AAD4QV22_9BILA</name>
<dbReference type="Gene3D" id="3.30.420.10">
    <property type="entry name" value="Ribonuclease H-like superfamily/Ribonuclease H"/>
    <property type="match status" value="1"/>
</dbReference>
<dbReference type="InterPro" id="IPR013520">
    <property type="entry name" value="Ribonucl_H"/>
</dbReference>
<keyword evidence="10" id="KW-0508">mRNA splicing</keyword>
<dbReference type="Gene3D" id="3.30.70.330">
    <property type="match status" value="1"/>
</dbReference>
<gene>
    <name evidence="16" type="ORF">DdX_15136</name>
</gene>
<keyword evidence="5" id="KW-0540">Nuclease</keyword>
<evidence type="ECO:0000256" key="5">
    <source>
        <dbReference type="ARBA" id="ARBA00022722"/>
    </source>
</evidence>
<comment type="similarity">
    <text evidence="3">Belongs to the RRM NCBP2 family.</text>
</comment>
<comment type="subcellular location">
    <subcellularLocation>
        <location evidence="1">Nucleus</location>
    </subcellularLocation>
</comment>
<dbReference type="SMART" id="SM00479">
    <property type="entry name" value="EXOIII"/>
    <property type="match status" value="1"/>
</dbReference>
<keyword evidence="6" id="KW-0378">Hydrolase</keyword>
<dbReference type="InterPro" id="IPR035979">
    <property type="entry name" value="RBD_domain_sf"/>
</dbReference>
<feature type="domain" description="RRM" evidence="15">
    <location>
        <begin position="36"/>
        <end position="114"/>
    </location>
</feature>
<protein>
    <recommendedName>
        <fullName evidence="12">Probable oligoribonuclease</fullName>
    </recommendedName>
</protein>
<dbReference type="InterPro" id="IPR027157">
    <property type="entry name" value="NCBP2"/>
</dbReference>
<feature type="region of interest" description="Disordered" evidence="14">
    <location>
        <begin position="1"/>
        <end position="28"/>
    </location>
</feature>
<evidence type="ECO:0000256" key="12">
    <source>
        <dbReference type="ARBA" id="ARBA00072681"/>
    </source>
</evidence>
<dbReference type="GO" id="GO:0045292">
    <property type="term" value="P:mRNA cis splicing, via spliceosome"/>
    <property type="evidence" value="ECO:0007669"/>
    <property type="project" value="InterPro"/>
</dbReference>
<dbReference type="SUPFAM" id="SSF53098">
    <property type="entry name" value="Ribonuclease H-like"/>
    <property type="match status" value="1"/>
</dbReference>
<keyword evidence="11" id="KW-0539">Nucleus</keyword>
<dbReference type="EMBL" id="JAKKPZ010000088">
    <property type="protein sequence ID" value="KAI1703077.1"/>
    <property type="molecule type" value="Genomic_DNA"/>
</dbReference>
<keyword evidence="7 16" id="KW-0269">Exonuclease</keyword>
<dbReference type="AlphaFoldDB" id="A0AAD4QV22"/>
<evidence type="ECO:0000313" key="16">
    <source>
        <dbReference type="EMBL" id="KAI1703077.1"/>
    </source>
</evidence>
<keyword evidence="4" id="KW-0507">mRNA processing</keyword>
<reference evidence="16" key="1">
    <citation type="submission" date="2022-01" db="EMBL/GenBank/DDBJ databases">
        <title>Genome Sequence Resource for Two Populations of Ditylenchus destructor, the Migratory Endoparasitic Phytonematode.</title>
        <authorList>
            <person name="Zhang H."/>
            <person name="Lin R."/>
            <person name="Xie B."/>
        </authorList>
    </citation>
    <scope>NUCLEOTIDE SEQUENCE</scope>
    <source>
        <strain evidence="16">BazhouSP</strain>
    </source>
</reference>
<comment type="similarity">
    <text evidence="2">Belongs to the oligoribonuclease family.</text>
</comment>
<feature type="compositionally biased region" description="Polar residues" evidence="14">
    <location>
        <begin position="1"/>
        <end position="12"/>
    </location>
</feature>
<dbReference type="InterPro" id="IPR012677">
    <property type="entry name" value="Nucleotide-bd_a/b_plait_sf"/>
</dbReference>
<evidence type="ECO:0000256" key="10">
    <source>
        <dbReference type="ARBA" id="ARBA00023187"/>
    </source>
</evidence>
<evidence type="ECO:0000256" key="8">
    <source>
        <dbReference type="ARBA" id="ARBA00022884"/>
    </source>
</evidence>
<evidence type="ECO:0000256" key="3">
    <source>
        <dbReference type="ARBA" id="ARBA00010725"/>
    </source>
</evidence>
<dbReference type="GO" id="GO:0031047">
    <property type="term" value="P:regulatory ncRNA-mediated gene silencing"/>
    <property type="evidence" value="ECO:0007669"/>
    <property type="project" value="UniProtKB-KW"/>
</dbReference>
<keyword evidence="9" id="KW-0943">RNA-mediated gene silencing</keyword>